<dbReference type="RefSeq" id="WP_202007566.1">
    <property type="nucleotide sequence ID" value="NZ_JAERRB010000001.1"/>
</dbReference>
<dbReference type="Proteomes" id="UP000613030">
    <property type="component" value="Unassembled WGS sequence"/>
</dbReference>
<protein>
    <submittedName>
        <fullName evidence="1">Uncharacterized protein</fullName>
    </submittedName>
</protein>
<evidence type="ECO:0000313" key="1">
    <source>
        <dbReference type="EMBL" id="MBL0740344.1"/>
    </source>
</evidence>
<name>A0ABS1KLY3_9BACT</name>
<accession>A0ABS1KLY3</accession>
<reference evidence="1 2" key="1">
    <citation type="submission" date="2021-01" db="EMBL/GenBank/DDBJ databases">
        <title>Chryseolinea sp. Jin1 Genome sequencing and assembly.</title>
        <authorList>
            <person name="Kim I."/>
        </authorList>
    </citation>
    <scope>NUCLEOTIDE SEQUENCE [LARGE SCALE GENOMIC DNA]</scope>
    <source>
        <strain evidence="1 2">Jin1</strain>
    </source>
</reference>
<organism evidence="1 2">
    <name type="scientific">Chryseolinea lacunae</name>
    <dbReference type="NCBI Taxonomy" id="2801331"/>
    <lineage>
        <taxon>Bacteria</taxon>
        <taxon>Pseudomonadati</taxon>
        <taxon>Bacteroidota</taxon>
        <taxon>Cytophagia</taxon>
        <taxon>Cytophagales</taxon>
        <taxon>Fulvivirgaceae</taxon>
        <taxon>Chryseolinea</taxon>
    </lineage>
</organism>
<sequence>MRTEFFKLETVDRKVVFWLVHHVPSAALRCWMDHTAEHYRRLKGVTIDVDRLFMEVIEESLC</sequence>
<evidence type="ECO:0000313" key="2">
    <source>
        <dbReference type="Proteomes" id="UP000613030"/>
    </source>
</evidence>
<comment type="caution">
    <text evidence="1">The sequence shown here is derived from an EMBL/GenBank/DDBJ whole genome shotgun (WGS) entry which is preliminary data.</text>
</comment>
<gene>
    <name evidence="1" type="ORF">JI741_03905</name>
</gene>
<proteinExistence type="predicted"/>
<keyword evidence="2" id="KW-1185">Reference proteome</keyword>
<dbReference type="EMBL" id="JAERRB010000001">
    <property type="protein sequence ID" value="MBL0740344.1"/>
    <property type="molecule type" value="Genomic_DNA"/>
</dbReference>